<evidence type="ECO:0000259" key="2">
    <source>
        <dbReference type="Pfam" id="PF01636"/>
    </source>
</evidence>
<dbReference type="PANTHER" id="PTHR21064">
    <property type="entry name" value="AMINOGLYCOSIDE PHOSPHOTRANSFERASE DOMAIN-CONTAINING PROTEIN-RELATED"/>
    <property type="match status" value="1"/>
</dbReference>
<dbReference type="Proteomes" id="UP000545761">
    <property type="component" value="Unassembled WGS sequence"/>
</dbReference>
<organism evidence="3 4">
    <name type="scientific">Streptomyces himalayensis subsp. himalayensis</name>
    <dbReference type="NCBI Taxonomy" id="2756131"/>
    <lineage>
        <taxon>Bacteria</taxon>
        <taxon>Bacillati</taxon>
        <taxon>Actinomycetota</taxon>
        <taxon>Actinomycetes</taxon>
        <taxon>Kitasatosporales</taxon>
        <taxon>Streptomycetaceae</taxon>
        <taxon>Streptomyces</taxon>
        <taxon>Streptomyces himalayensis</taxon>
    </lineage>
</organism>
<evidence type="ECO:0000313" key="3">
    <source>
        <dbReference type="EMBL" id="MBA2949577.1"/>
    </source>
</evidence>
<dbReference type="InterPro" id="IPR002575">
    <property type="entry name" value="Aminoglycoside_PTrfase"/>
</dbReference>
<dbReference type="Gene3D" id="3.90.1200.10">
    <property type="match status" value="1"/>
</dbReference>
<accession>A0A7W0IBP2</accession>
<sequence>MVVRVTDVTCEDLDDVASVLPALVRAFRLSEATSWRFLTTGLMNRNWRLETPEGTFALKEISDVPLTKARRNLRVLSLLADEGLPVCEPVHSVSGDPVVEVDGRGYCLLPWVDGKHVRGTELSLDEVRKLGGLLARLHEGLNGAVVRDGLLPGADERPRARVTTPEAAATKSDRLLQTIGRSGSEAFDRFAAEALEQRKLLLDKYAPLRPSAEVPLGPFGWTHGDFQYRNILRRDGTVVAVLDWDRIQVRPYGEEVARTAQVQFGMDGRLDLQRVAAFVTGYRTVLPLGVKDLADAVSRLWWKRLTDFWQLEWHYNRQNSSCDDLFLADEPVVQWWSEHLDEVRAAFAACP</sequence>
<dbReference type="EMBL" id="JACEHE010000020">
    <property type="protein sequence ID" value="MBA2949577.1"/>
    <property type="molecule type" value="Genomic_DNA"/>
</dbReference>
<proteinExistence type="inferred from homology"/>
<evidence type="ECO:0000313" key="4">
    <source>
        <dbReference type="Proteomes" id="UP000545761"/>
    </source>
</evidence>
<gene>
    <name evidence="3" type="ORF">H1D24_28085</name>
</gene>
<dbReference type="InterPro" id="IPR050249">
    <property type="entry name" value="Pseudomonas-type_ThrB"/>
</dbReference>
<dbReference type="AlphaFoldDB" id="A0A7W0IBP2"/>
<dbReference type="PANTHER" id="PTHR21064:SF6">
    <property type="entry name" value="AMINOGLYCOSIDE PHOSPHOTRANSFERASE DOMAIN-CONTAINING PROTEIN"/>
    <property type="match status" value="1"/>
</dbReference>
<feature type="domain" description="Aminoglycoside phosphotransferase" evidence="2">
    <location>
        <begin position="35"/>
        <end position="284"/>
    </location>
</feature>
<dbReference type="GO" id="GO:0019202">
    <property type="term" value="F:amino acid kinase activity"/>
    <property type="evidence" value="ECO:0007669"/>
    <property type="project" value="TreeGrafter"/>
</dbReference>
<reference evidence="3 4" key="1">
    <citation type="submission" date="2020-07" db="EMBL/GenBank/DDBJ databases">
        <title>Streptomyces isolated from Indian soil.</title>
        <authorList>
            <person name="Mandal S."/>
            <person name="Maiti P.K."/>
        </authorList>
    </citation>
    <scope>NUCLEOTIDE SEQUENCE [LARGE SCALE GENOMIC DNA]</scope>
    <source>
        <strain evidence="3 4">PSKA28</strain>
    </source>
</reference>
<protein>
    <submittedName>
        <fullName evidence="3">Phosphotransferase</fullName>
    </submittedName>
</protein>
<dbReference type="SUPFAM" id="SSF56112">
    <property type="entry name" value="Protein kinase-like (PK-like)"/>
    <property type="match status" value="1"/>
</dbReference>
<comment type="similarity">
    <text evidence="1">Belongs to the pseudomonas-type ThrB family.</text>
</comment>
<comment type="caution">
    <text evidence="3">The sequence shown here is derived from an EMBL/GenBank/DDBJ whole genome shotgun (WGS) entry which is preliminary data.</text>
</comment>
<evidence type="ECO:0000256" key="1">
    <source>
        <dbReference type="ARBA" id="ARBA00038240"/>
    </source>
</evidence>
<dbReference type="InterPro" id="IPR011009">
    <property type="entry name" value="Kinase-like_dom_sf"/>
</dbReference>
<keyword evidence="3" id="KW-0808">Transferase</keyword>
<dbReference type="Gene3D" id="3.30.200.20">
    <property type="entry name" value="Phosphorylase Kinase, domain 1"/>
    <property type="match status" value="1"/>
</dbReference>
<name>A0A7W0IBP2_9ACTN</name>
<dbReference type="Pfam" id="PF01636">
    <property type="entry name" value="APH"/>
    <property type="match status" value="1"/>
</dbReference>